<name>A0ABX2E8U9_9FLAO</name>
<dbReference type="SUPFAM" id="SSF55729">
    <property type="entry name" value="Acyl-CoA N-acyltransferases (Nat)"/>
    <property type="match status" value="1"/>
</dbReference>
<dbReference type="EMBL" id="JABRWQ010000007">
    <property type="protein sequence ID" value="NRD24578.1"/>
    <property type="molecule type" value="Genomic_DNA"/>
</dbReference>
<organism evidence="1 2">
    <name type="scientific">Winogradskyella litoriviva</name>
    <dbReference type="NCBI Taxonomy" id="1220182"/>
    <lineage>
        <taxon>Bacteria</taxon>
        <taxon>Pseudomonadati</taxon>
        <taxon>Bacteroidota</taxon>
        <taxon>Flavobacteriia</taxon>
        <taxon>Flavobacteriales</taxon>
        <taxon>Flavobacteriaceae</taxon>
        <taxon>Winogradskyella</taxon>
    </lineage>
</organism>
<keyword evidence="2" id="KW-1185">Reference proteome</keyword>
<comment type="caution">
    <text evidence="1">The sequence shown here is derived from an EMBL/GenBank/DDBJ whole genome shotgun (WGS) entry which is preliminary data.</text>
</comment>
<protein>
    <submittedName>
        <fullName evidence="1">GNAT family N-acetyltransferase</fullName>
    </submittedName>
</protein>
<evidence type="ECO:0000313" key="1">
    <source>
        <dbReference type="EMBL" id="NRD24578.1"/>
    </source>
</evidence>
<proteinExistence type="predicted"/>
<accession>A0ABX2E8U9</accession>
<dbReference type="Gene3D" id="3.40.630.30">
    <property type="match status" value="1"/>
</dbReference>
<dbReference type="Proteomes" id="UP000805085">
    <property type="component" value="Unassembled WGS sequence"/>
</dbReference>
<gene>
    <name evidence="1" type="ORF">HNV10_15090</name>
</gene>
<evidence type="ECO:0000313" key="2">
    <source>
        <dbReference type="Proteomes" id="UP000805085"/>
    </source>
</evidence>
<reference evidence="1 2" key="1">
    <citation type="journal article" date="2015" name="Int. J. Syst. Evol. Microbiol.">
        <title>Winogradskyella litoriviva sp. nov., isolated from coastal seawater.</title>
        <authorList>
            <person name="Nedashkovskaya O.I."/>
            <person name="Kukhlevskiy A.D."/>
            <person name="Zhukova N.V."/>
            <person name="Kim S.J."/>
            <person name="Rhee S.K."/>
            <person name="Mikhailov V.V."/>
        </authorList>
    </citation>
    <scope>NUCLEOTIDE SEQUENCE [LARGE SCALE GENOMIC DNA]</scope>
    <source>
        <strain evidence="1 2">KMM6491</strain>
    </source>
</reference>
<sequence>MKNKFKVVRYNASYEADWNSFVNEAKNSTFLFHRDFMDYHCDRFTDFSVLIFKDEELYAILPANMVNEKLISHQGLTYGSFVLQDSAKLFYAFEAFKAMLAFYESNGIQEIEIRVIPTFYNKMPSDELDYFLYKANAQLIKKDVLMIIDYAHKLRFQKNRREGINKATRAGLKLKVDSNFSGFWNDVLIPNLKNKHNVSPVHTLEEIELLASRFPDNIKQVNIYKDNKVVAGTTVFLTETTVHPQYVSGNVDKNSFGSLDLAYDYVINKMCKDKRYFDFNISSEDNGSKINEGLIFWKESCGARSHTANTYLIETAAYKSLQIVKA</sequence>
<dbReference type="InterPro" id="IPR016181">
    <property type="entry name" value="Acyl_CoA_acyltransferase"/>
</dbReference>